<dbReference type="SUPFAM" id="SSF53335">
    <property type="entry name" value="S-adenosyl-L-methionine-dependent methyltransferases"/>
    <property type="match status" value="1"/>
</dbReference>
<feature type="transmembrane region" description="Helical" evidence="5">
    <location>
        <begin position="83"/>
        <end position="104"/>
    </location>
</feature>
<gene>
    <name evidence="7" type="ORF">N7G274_003314</name>
</gene>
<name>A0ABR4AEA4_9LECA</name>
<dbReference type="PANTHER" id="PTHR43317:SF1">
    <property type="entry name" value="THERMOSPERMINE SYNTHASE ACAULIS5"/>
    <property type="match status" value="1"/>
</dbReference>
<feature type="domain" description="PABS" evidence="6">
    <location>
        <begin position="361"/>
        <end position="520"/>
    </location>
</feature>
<keyword evidence="5" id="KW-0812">Transmembrane</keyword>
<keyword evidence="3 4" id="KW-0620">Polyamine biosynthesis</keyword>
<evidence type="ECO:0000256" key="3">
    <source>
        <dbReference type="ARBA" id="ARBA00023115"/>
    </source>
</evidence>
<dbReference type="InterPro" id="IPR029063">
    <property type="entry name" value="SAM-dependent_MTases_sf"/>
</dbReference>
<feature type="transmembrane region" description="Helical" evidence="5">
    <location>
        <begin position="111"/>
        <end position="130"/>
    </location>
</feature>
<keyword evidence="2 4" id="KW-0808">Transferase</keyword>
<dbReference type="InterPro" id="IPR030374">
    <property type="entry name" value="PABS"/>
</dbReference>
<dbReference type="PANTHER" id="PTHR43317">
    <property type="entry name" value="THERMOSPERMINE SYNTHASE ACAULIS5"/>
    <property type="match status" value="1"/>
</dbReference>
<keyword evidence="8" id="KW-1185">Reference proteome</keyword>
<comment type="caution">
    <text evidence="7">The sequence shown here is derived from an EMBL/GenBank/DDBJ whole genome shotgun (WGS) entry which is preliminary data.</text>
</comment>
<keyword evidence="5" id="KW-0472">Membrane</keyword>
<sequence length="602" mass="67028">MASHRPRTDTKARNRRADLDDRTMSFWAIARLIFIEIVILALTAMSTEVSTLCLSPVYGSIPSSLANSLAMPSPQLLAPFQRLHIRLPGIIAAFLAWLSMTCLSRTNVVRLTGILPIFGICVPTIQAYLFNFSSNGPKVGPIFTTLLTSLPLLYLSFLSFLDVGRKLWFTVGGVDNLLPIFGGLRRWQVCLTIVSYGFMNSIQYVASVRISQLIAVWSGTSALFSRFGLQAAISIFFATLERSLKRLAFVGITPLLHIIFVNPHLPLTYNTAVLNATLHAEGYSLVARQESLTGYISVLDNTRAGFRAMRCDHSLLGGEWLEKPKRHSSVLNEPIYAIFVMLEAVRLVEIESSQSMIDTEKHALIIGLGIGTAPSALIAHGVHTTTIEIDPVVVEFAYKYFNLPRNHTSIIGDAVEVVGNMQTPLPNRKTYDYIIHDVFTGSAEPIDLFTAEFLVNLRELLSPEGVIAINYAGDLLLPSALSAITTAMFVFPSCRLFRETPLPIPMGKEDYTNVVIFCRKSPGPFRFREAVESDFLGSPARRQHLVPQHEVDETFYGEISRGKDKIIRRGQTSGLEASQMRSAMGHWYVMRNVLPDVIWENW</sequence>
<evidence type="ECO:0000259" key="6">
    <source>
        <dbReference type="PROSITE" id="PS51006"/>
    </source>
</evidence>
<organism evidence="7 8">
    <name type="scientific">Stereocaulon virgatum</name>
    <dbReference type="NCBI Taxonomy" id="373712"/>
    <lineage>
        <taxon>Eukaryota</taxon>
        <taxon>Fungi</taxon>
        <taxon>Dikarya</taxon>
        <taxon>Ascomycota</taxon>
        <taxon>Pezizomycotina</taxon>
        <taxon>Lecanoromycetes</taxon>
        <taxon>OSLEUM clade</taxon>
        <taxon>Lecanoromycetidae</taxon>
        <taxon>Lecanorales</taxon>
        <taxon>Lecanorineae</taxon>
        <taxon>Stereocaulaceae</taxon>
        <taxon>Stereocaulon</taxon>
    </lineage>
</organism>
<keyword evidence="5" id="KW-1133">Transmembrane helix</keyword>
<dbReference type="EMBL" id="JBEFKJ010000010">
    <property type="protein sequence ID" value="KAL2043795.1"/>
    <property type="molecule type" value="Genomic_DNA"/>
</dbReference>
<evidence type="ECO:0000256" key="2">
    <source>
        <dbReference type="ARBA" id="ARBA00022679"/>
    </source>
</evidence>
<dbReference type="Proteomes" id="UP001590950">
    <property type="component" value="Unassembled WGS sequence"/>
</dbReference>
<feature type="transmembrane region" description="Helical" evidence="5">
    <location>
        <begin position="142"/>
        <end position="163"/>
    </location>
</feature>
<evidence type="ECO:0000256" key="4">
    <source>
        <dbReference type="PROSITE-ProRule" id="PRU00354"/>
    </source>
</evidence>
<feature type="transmembrane region" description="Helical" evidence="5">
    <location>
        <begin position="247"/>
        <end position="265"/>
    </location>
</feature>
<feature type="active site" description="Proton acceptor" evidence="4">
    <location>
        <position position="437"/>
    </location>
</feature>
<comment type="similarity">
    <text evidence="1">Belongs to the spermidine/spermine synthase family.</text>
</comment>
<accession>A0ABR4AEA4</accession>
<reference evidence="7 8" key="1">
    <citation type="submission" date="2024-09" db="EMBL/GenBank/DDBJ databases">
        <title>Rethinking Asexuality: The Enigmatic Case of Functional Sexual Genes in Lepraria (Stereocaulaceae).</title>
        <authorList>
            <person name="Doellman M."/>
            <person name="Sun Y."/>
            <person name="Barcenas-Pena A."/>
            <person name="Lumbsch H.T."/>
            <person name="Grewe F."/>
        </authorList>
    </citation>
    <scope>NUCLEOTIDE SEQUENCE [LARGE SCALE GENOMIC DNA]</scope>
    <source>
        <strain evidence="7 8">Mercado 3170</strain>
    </source>
</reference>
<evidence type="ECO:0000313" key="8">
    <source>
        <dbReference type="Proteomes" id="UP001590950"/>
    </source>
</evidence>
<dbReference type="NCBIfam" id="NF037959">
    <property type="entry name" value="MFS_SpdSyn"/>
    <property type="match status" value="1"/>
</dbReference>
<dbReference type="Pfam" id="PF01564">
    <property type="entry name" value="Spermine_synth"/>
    <property type="match status" value="1"/>
</dbReference>
<dbReference type="Gene3D" id="3.40.50.150">
    <property type="entry name" value="Vaccinia Virus protein VP39"/>
    <property type="match status" value="1"/>
</dbReference>
<evidence type="ECO:0000256" key="5">
    <source>
        <dbReference type="SAM" id="Phobius"/>
    </source>
</evidence>
<dbReference type="CDD" id="cd02440">
    <property type="entry name" value="AdoMet_MTases"/>
    <property type="match status" value="1"/>
</dbReference>
<evidence type="ECO:0000313" key="7">
    <source>
        <dbReference type="EMBL" id="KAL2043795.1"/>
    </source>
</evidence>
<evidence type="ECO:0000256" key="1">
    <source>
        <dbReference type="ARBA" id="ARBA00007867"/>
    </source>
</evidence>
<protein>
    <recommendedName>
        <fullName evidence="6">PABS domain-containing protein</fullName>
    </recommendedName>
</protein>
<dbReference type="PROSITE" id="PS51006">
    <property type="entry name" value="PABS_2"/>
    <property type="match status" value="1"/>
</dbReference>
<proteinExistence type="inferred from homology"/>
<feature type="transmembrane region" description="Helical" evidence="5">
    <location>
        <begin position="24"/>
        <end position="45"/>
    </location>
</feature>